<evidence type="ECO:0000313" key="2">
    <source>
        <dbReference type="Proteomes" id="UP000095413"/>
    </source>
</evidence>
<reference evidence="1 2" key="1">
    <citation type="submission" date="2015-09" db="EMBL/GenBank/DDBJ databases">
        <authorList>
            <consortium name="Pathogen Informatics"/>
        </authorList>
    </citation>
    <scope>NUCLEOTIDE SEQUENCE [LARGE SCALE GENOMIC DNA]</scope>
    <source>
        <strain evidence="1 2">2789STDY5834921</strain>
    </source>
</reference>
<organism evidence="1 2">
    <name type="scientific">Blautia obeum</name>
    <dbReference type="NCBI Taxonomy" id="40520"/>
    <lineage>
        <taxon>Bacteria</taxon>
        <taxon>Bacillati</taxon>
        <taxon>Bacillota</taxon>
        <taxon>Clostridia</taxon>
        <taxon>Lachnospirales</taxon>
        <taxon>Lachnospiraceae</taxon>
        <taxon>Blautia</taxon>
    </lineage>
</organism>
<sequence length="139" mass="16767">MFEKIKAWIKRKRETAREQQAADRLIKHIEQALGFELYEWQRLYIITGIWQPPEGRLHGRTTAYILRLLLDQSKPLLLYEFSQVAAYADNPFMERQYQPVPMQYVGWFRHEIRSIYEQLRTAGVPVREMITVQQRVISW</sequence>
<accession>A0A174PGU1</accession>
<protein>
    <submittedName>
        <fullName evidence="1">Uncharacterized protein</fullName>
    </submittedName>
</protein>
<proteinExistence type="predicted"/>
<dbReference type="Proteomes" id="UP000095413">
    <property type="component" value="Unassembled WGS sequence"/>
</dbReference>
<dbReference type="AlphaFoldDB" id="A0A174PGU1"/>
<dbReference type="OrthoDB" id="2053026at2"/>
<dbReference type="RefSeq" id="WP_055056146.1">
    <property type="nucleotide sequence ID" value="NZ_CZBA01000010.1"/>
</dbReference>
<gene>
    <name evidence="1" type="ORF">ERS852533_01910</name>
</gene>
<evidence type="ECO:0000313" key="1">
    <source>
        <dbReference type="EMBL" id="CUP60354.1"/>
    </source>
</evidence>
<dbReference type="EMBL" id="CZBA01000010">
    <property type="protein sequence ID" value="CUP60354.1"/>
    <property type="molecule type" value="Genomic_DNA"/>
</dbReference>
<name>A0A174PGU1_9FIRM</name>